<proteinExistence type="predicted"/>
<feature type="region of interest" description="Disordered" evidence="1">
    <location>
        <begin position="143"/>
        <end position="170"/>
    </location>
</feature>
<dbReference type="InterPro" id="IPR001611">
    <property type="entry name" value="Leu-rich_rpt"/>
</dbReference>
<evidence type="ECO:0000313" key="4">
    <source>
        <dbReference type="EnsemblPlants" id="AUR62021010-RA:cds"/>
    </source>
</evidence>
<dbReference type="Gramene" id="AUR62021010-RA">
    <property type="protein sequence ID" value="AUR62021010-RA:cds"/>
    <property type="gene ID" value="AUR62021010"/>
</dbReference>
<sequence>MAGNIKLLEMKKHSSTNSLASHIWKDRNHLGLLHGCQPTSRRRKEKLLKEVAKPSSSISISDLMRTPETLASEKYASKKDVYQTVVEAVNRLGGIKNATPEAMVDELMDYENLNLLDVYKHMQMLERPTNSEGNDIWTRTKNTSVKKPERKMSSSVMTKKESSETTRNKATVSKKFRAKVKEMGFTSNEIKSLLEGEERMWQFCTLFPERCEFEKDTLIQLWIAGGFLKGKQKDHLGDFYFSTLLSYDYIASTSTRSPIEKERYVVNIDKMMNDNANTMSHDKELFHKLKSLYYHKASKHVQYVSLVGEEIDEESLRRLTDFKELKALMLLSEDASSISKIPSNVFSALKHLEVLDLSKSNLVELPNSVGDLVKLKYLDLSQTLIELLPETIDCLSKLQTLKLKDCTHLYRLPEGMRKLTSLKHLELDVLGQLDLMPRGMGALTELETLSAFLVHNKDDDRSIKELKNMNSLKESFCIARLENVSDTFDVVKSSLSKKKYVKELELRWSDLHQHRTKSLDQDEILQGLRPHSNLEKLQISCYGGTSFPSWIGDPSFMVLTSVTLYKCDDSEILPSLGKLPSLKFLSLVEMNSVKEIGTKFRGFDTSIAFPKLERLAIVGFSKLESWEKAENGDYPRLCKLTIERCPKLVGVPSSPLKLATLKHLEIINCENLSSSFLEKKLSKSLETLIIEDCPKITEWFRRRKGAKLHKVEHVQNIWIDHELISRV</sequence>
<dbReference type="KEGG" id="cqi:110714803"/>
<dbReference type="Proteomes" id="UP000596660">
    <property type="component" value="Unplaced"/>
</dbReference>
<dbReference type="InterPro" id="IPR056789">
    <property type="entry name" value="LRR_R13L1-DRL21"/>
</dbReference>
<dbReference type="SUPFAM" id="SSF52058">
    <property type="entry name" value="L domain-like"/>
    <property type="match status" value="1"/>
</dbReference>
<dbReference type="RefSeq" id="XP_021749046.1">
    <property type="nucleotide sequence ID" value="XM_021893354.1"/>
</dbReference>
<dbReference type="PANTHER" id="PTHR47186:SF63">
    <property type="entry name" value="C-JID DOMAIN-CONTAINING PROTEIN"/>
    <property type="match status" value="1"/>
</dbReference>
<dbReference type="InterPro" id="IPR058922">
    <property type="entry name" value="WHD_DRP"/>
</dbReference>
<keyword evidence="5" id="KW-1185">Reference proteome</keyword>
<name>A0A803LZV9_CHEQI</name>
<dbReference type="Pfam" id="PF23559">
    <property type="entry name" value="WHD_DRP"/>
    <property type="match status" value="1"/>
</dbReference>
<dbReference type="Pfam" id="PF25019">
    <property type="entry name" value="LRR_R13L1-DRL21"/>
    <property type="match status" value="1"/>
</dbReference>
<dbReference type="Gene3D" id="3.80.10.10">
    <property type="entry name" value="Ribonuclease Inhibitor"/>
    <property type="match status" value="1"/>
</dbReference>
<reference evidence="4" key="1">
    <citation type="journal article" date="2017" name="Nature">
        <title>The genome of Chenopodium quinoa.</title>
        <authorList>
            <person name="Jarvis D.E."/>
            <person name="Ho Y.S."/>
            <person name="Lightfoot D.J."/>
            <person name="Schmoeckel S.M."/>
            <person name="Li B."/>
            <person name="Borm T.J.A."/>
            <person name="Ohyanagi H."/>
            <person name="Mineta K."/>
            <person name="Michell C.T."/>
            <person name="Saber N."/>
            <person name="Kharbatia N.M."/>
            <person name="Rupper R.R."/>
            <person name="Sharp A.R."/>
            <person name="Dally N."/>
            <person name="Boughton B.A."/>
            <person name="Woo Y.H."/>
            <person name="Gao G."/>
            <person name="Schijlen E.G.W.M."/>
            <person name="Guo X."/>
            <person name="Momin A.A."/>
            <person name="Negrao S."/>
            <person name="Al-Babili S."/>
            <person name="Gehring C."/>
            <person name="Roessner U."/>
            <person name="Jung C."/>
            <person name="Murphy K."/>
            <person name="Arold S.T."/>
            <person name="Gojobori T."/>
            <person name="van der Linden C.G."/>
            <person name="van Loo E.N."/>
            <person name="Jellen E.N."/>
            <person name="Maughan P.J."/>
            <person name="Tester M."/>
        </authorList>
    </citation>
    <scope>NUCLEOTIDE SEQUENCE [LARGE SCALE GENOMIC DNA]</scope>
    <source>
        <strain evidence="4">cv. PI 614886</strain>
    </source>
</reference>
<feature type="domain" description="Disease resistance protein winged helix" evidence="2">
    <location>
        <begin position="206"/>
        <end position="274"/>
    </location>
</feature>
<dbReference type="OMA" id="KFRGFDT"/>
<dbReference type="Pfam" id="PF13855">
    <property type="entry name" value="LRR_8"/>
    <property type="match status" value="1"/>
</dbReference>
<evidence type="ECO:0000259" key="2">
    <source>
        <dbReference type="Pfam" id="PF23559"/>
    </source>
</evidence>
<dbReference type="PANTHER" id="PTHR47186">
    <property type="entry name" value="LEUCINE-RICH REPEAT-CONTAINING PROTEIN 57"/>
    <property type="match status" value="1"/>
</dbReference>
<dbReference type="GeneID" id="110714803"/>
<reference evidence="4" key="2">
    <citation type="submission" date="2021-03" db="UniProtKB">
        <authorList>
            <consortium name="EnsemblPlants"/>
        </authorList>
    </citation>
    <scope>IDENTIFICATION</scope>
</reference>
<dbReference type="OrthoDB" id="1746430at2759"/>
<protein>
    <submittedName>
        <fullName evidence="4">Uncharacterized protein</fullName>
    </submittedName>
</protein>
<evidence type="ECO:0000256" key="1">
    <source>
        <dbReference type="SAM" id="MobiDB-lite"/>
    </source>
</evidence>
<organism evidence="4 5">
    <name type="scientific">Chenopodium quinoa</name>
    <name type="common">Quinoa</name>
    <dbReference type="NCBI Taxonomy" id="63459"/>
    <lineage>
        <taxon>Eukaryota</taxon>
        <taxon>Viridiplantae</taxon>
        <taxon>Streptophyta</taxon>
        <taxon>Embryophyta</taxon>
        <taxon>Tracheophyta</taxon>
        <taxon>Spermatophyta</taxon>
        <taxon>Magnoliopsida</taxon>
        <taxon>eudicotyledons</taxon>
        <taxon>Gunneridae</taxon>
        <taxon>Pentapetalae</taxon>
        <taxon>Caryophyllales</taxon>
        <taxon>Chenopodiaceae</taxon>
        <taxon>Chenopodioideae</taxon>
        <taxon>Atripliceae</taxon>
        <taxon>Chenopodium</taxon>
    </lineage>
</organism>
<gene>
    <name evidence="4" type="primary">LOC110714803</name>
</gene>
<feature type="compositionally biased region" description="Basic and acidic residues" evidence="1">
    <location>
        <begin position="146"/>
        <end position="167"/>
    </location>
</feature>
<evidence type="ECO:0000259" key="3">
    <source>
        <dbReference type="Pfam" id="PF25019"/>
    </source>
</evidence>
<evidence type="ECO:0000313" key="5">
    <source>
        <dbReference type="Proteomes" id="UP000596660"/>
    </source>
</evidence>
<dbReference type="InterPro" id="IPR032675">
    <property type="entry name" value="LRR_dom_sf"/>
</dbReference>
<feature type="domain" description="R13L1/DRL21-like LRR repeat region" evidence="3">
    <location>
        <begin position="463"/>
        <end position="590"/>
    </location>
</feature>
<accession>A0A803LZV9</accession>
<dbReference type="AlphaFoldDB" id="A0A803LZV9"/>
<dbReference type="EnsemblPlants" id="AUR62021010-RA">
    <property type="protein sequence ID" value="AUR62021010-RA:cds"/>
    <property type="gene ID" value="AUR62021010"/>
</dbReference>
<dbReference type="SMR" id="A0A803LZV9"/>